<comment type="caution">
    <text evidence="5">The sequence shown here is derived from an EMBL/GenBank/DDBJ whole genome shotgun (WGS) entry which is preliminary data.</text>
</comment>
<keyword evidence="4" id="KW-1133">Transmembrane helix</keyword>
<feature type="transmembrane region" description="Helical" evidence="4">
    <location>
        <begin position="167"/>
        <end position="185"/>
    </location>
</feature>
<dbReference type="InterPro" id="IPR036890">
    <property type="entry name" value="HATPase_C_sf"/>
</dbReference>
<evidence type="ECO:0000256" key="3">
    <source>
        <dbReference type="ARBA" id="ARBA00023012"/>
    </source>
</evidence>
<evidence type="ECO:0000313" key="6">
    <source>
        <dbReference type="Proteomes" id="UP001142372"/>
    </source>
</evidence>
<evidence type="ECO:0000256" key="4">
    <source>
        <dbReference type="SAM" id="Phobius"/>
    </source>
</evidence>
<keyword evidence="6" id="KW-1185">Reference proteome</keyword>
<reference evidence="5" key="2">
    <citation type="submission" date="2023-01" db="EMBL/GenBank/DDBJ databases">
        <authorList>
            <person name="Sun Q."/>
            <person name="Evtushenko L."/>
        </authorList>
    </citation>
    <scope>NUCLEOTIDE SEQUENCE</scope>
    <source>
        <strain evidence="5">VKM Ac-1401</strain>
    </source>
</reference>
<sequence>MRPAKGVRLMSLGLPSHLSIRANARAIAVAARWAGAVCLGAALVNVVVSSAGSGDRYAWLAILALVPMVGLLIMLGRRRTVALTIAYLLVGAICTFFYVLALLTATPSYHDTNLFVIALPIVAMTLVGGTGTGALSGVLWATVGFALAEAAVFFAATVAGRTFRTDAISLGAYLLLIGILTFDGLTRGSRGRTQSAIHRAVRDMRLIELRRDLIADSIAELHDTVLSELLAIAGSEPGPLSPRLRERIEADLLSLGRDRSAAAGDVRREDWYESELLEAVELARDEGLTVDLSGERGALGRLSADRRRALGLATRQCLVNVLRHSGSAIAEVAISASGDVVTVMVVDEGHGFVPSSTASDRLGLRQSVHDRIERVGGTVTIFSSQDVGTTVLLAVPIDHDEEAIAS</sequence>
<dbReference type="EMBL" id="BSEN01000011">
    <property type="protein sequence ID" value="GLJ76781.1"/>
    <property type="molecule type" value="Genomic_DNA"/>
</dbReference>
<evidence type="ECO:0008006" key="7">
    <source>
        <dbReference type="Google" id="ProtNLM"/>
    </source>
</evidence>
<dbReference type="GO" id="GO:0016301">
    <property type="term" value="F:kinase activity"/>
    <property type="evidence" value="ECO:0007669"/>
    <property type="project" value="UniProtKB-KW"/>
</dbReference>
<evidence type="ECO:0000256" key="1">
    <source>
        <dbReference type="ARBA" id="ARBA00022679"/>
    </source>
</evidence>
<keyword evidence="2" id="KW-0418">Kinase</keyword>
<feature type="transmembrane region" description="Helical" evidence="4">
    <location>
        <begin position="29"/>
        <end position="51"/>
    </location>
</feature>
<dbReference type="PANTHER" id="PTHR24421:SF61">
    <property type="entry name" value="OXYGEN SENSOR HISTIDINE KINASE NREB"/>
    <property type="match status" value="1"/>
</dbReference>
<accession>A0A9W6HAY8</accession>
<keyword evidence="4" id="KW-0812">Transmembrane</keyword>
<feature type="transmembrane region" description="Helical" evidence="4">
    <location>
        <begin position="57"/>
        <end position="75"/>
    </location>
</feature>
<dbReference type="AlphaFoldDB" id="A0A9W6HAY8"/>
<dbReference type="CDD" id="cd16917">
    <property type="entry name" value="HATPase_UhpB-NarQ-NarX-like"/>
    <property type="match status" value="1"/>
</dbReference>
<dbReference type="Gene3D" id="3.30.565.10">
    <property type="entry name" value="Histidine kinase-like ATPase, C-terminal domain"/>
    <property type="match status" value="1"/>
</dbReference>
<gene>
    <name evidence="5" type="ORF">GCM10017584_23550</name>
</gene>
<evidence type="ECO:0000256" key="2">
    <source>
        <dbReference type="ARBA" id="ARBA00022777"/>
    </source>
</evidence>
<organism evidence="5 6">
    <name type="scientific">Leifsonia poae</name>
    <dbReference type="NCBI Taxonomy" id="110933"/>
    <lineage>
        <taxon>Bacteria</taxon>
        <taxon>Bacillati</taxon>
        <taxon>Actinomycetota</taxon>
        <taxon>Actinomycetes</taxon>
        <taxon>Micrococcales</taxon>
        <taxon>Microbacteriaceae</taxon>
        <taxon>Leifsonia</taxon>
    </lineage>
</organism>
<reference evidence="5" key="1">
    <citation type="journal article" date="2014" name="Int. J. Syst. Evol. Microbiol.">
        <title>Complete genome sequence of Corynebacterium casei LMG S-19264T (=DSM 44701T), isolated from a smear-ripened cheese.</title>
        <authorList>
            <consortium name="US DOE Joint Genome Institute (JGI-PGF)"/>
            <person name="Walter F."/>
            <person name="Albersmeier A."/>
            <person name="Kalinowski J."/>
            <person name="Ruckert C."/>
        </authorList>
    </citation>
    <scope>NUCLEOTIDE SEQUENCE</scope>
    <source>
        <strain evidence="5">VKM Ac-1401</strain>
    </source>
</reference>
<keyword evidence="1" id="KW-0808">Transferase</keyword>
<name>A0A9W6HAY8_9MICO</name>
<dbReference type="GO" id="GO:0000160">
    <property type="term" value="P:phosphorelay signal transduction system"/>
    <property type="evidence" value="ECO:0007669"/>
    <property type="project" value="UniProtKB-KW"/>
</dbReference>
<dbReference type="Proteomes" id="UP001142372">
    <property type="component" value="Unassembled WGS sequence"/>
</dbReference>
<keyword evidence="3" id="KW-0902">Two-component regulatory system</keyword>
<proteinExistence type="predicted"/>
<keyword evidence="4" id="KW-0472">Membrane</keyword>
<feature type="transmembrane region" description="Helical" evidence="4">
    <location>
        <begin position="138"/>
        <end position="161"/>
    </location>
</feature>
<dbReference type="SUPFAM" id="SSF55874">
    <property type="entry name" value="ATPase domain of HSP90 chaperone/DNA topoisomerase II/histidine kinase"/>
    <property type="match status" value="1"/>
</dbReference>
<dbReference type="PANTHER" id="PTHR24421">
    <property type="entry name" value="NITRATE/NITRITE SENSOR PROTEIN NARX-RELATED"/>
    <property type="match status" value="1"/>
</dbReference>
<evidence type="ECO:0000313" key="5">
    <source>
        <dbReference type="EMBL" id="GLJ76781.1"/>
    </source>
</evidence>
<dbReference type="InterPro" id="IPR050482">
    <property type="entry name" value="Sensor_HK_TwoCompSys"/>
</dbReference>
<feature type="transmembrane region" description="Helical" evidence="4">
    <location>
        <begin position="82"/>
        <end position="101"/>
    </location>
</feature>
<protein>
    <recommendedName>
        <fullName evidence="7">ATP-binding protein</fullName>
    </recommendedName>
</protein>